<feature type="region of interest" description="Disordered" evidence="1">
    <location>
        <begin position="76"/>
        <end position="114"/>
    </location>
</feature>
<evidence type="ECO:0000313" key="2">
    <source>
        <dbReference type="EMBL" id="GIJ72565.1"/>
    </source>
</evidence>
<comment type="caution">
    <text evidence="2">The sequence shown here is derived from an EMBL/GenBank/DDBJ whole genome shotgun (WGS) entry which is preliminary data.</text>
</comment>
<organism evidence="2 3">
    <name type="scientific">Virgisporangium ochraceum</name>
    <dbReference type="NCBI Taxonomy" id="65505"/>
    <lineage>
        <taxon>Bacteria</taxon>
        <taxon>Bacillati</taxon>
        <taxon>Actinomycetota</taxon>
        <taxon>Actinomycetes</taxon>
        <taxon>Micromonosporales</taxon>
        <taxon>Micromonosporaceae</taxon>
        <taxon>Virgisporangium</taxon>
    </lineage>
</organism>
<keyword evidence="3" id="KW-1185">Reference proteome</keyword>
<evidence type="ECO:0000256" key="1">
    <source>
        <dbReference type="SAM" id="MobiDB-lite"/>
    </source>
</evidence>
<gene>
    <name evidence="2" type="ORF">Voc01_074820</name>
</gene>
<reference evidence="2" key="1">
    <citation type="submission" date="2021-01" db="EMBL/GenBank/DDBJ databases">
        <title>Whole genome shotgun sequence of Virgisporangium ochraceum NBRC 16418.</title>
        <authorList>
            <person name="Komaki H."/>
            <person name="Tamura T."/>
        </authorList>
    </citation>
    <scope>NUCLEOTIDE SEQUENCE</scope>
    <source>
        <strain evidence="2">NBRC 16418</strain>
    </source>
</reference>
<dbReference type="Proteomes" id="UP000635606">
    <property type="component" value="Unassembled WGS sequence"/>
</dbReference>
<proteinExistence type="predicted"/>
<evidence type="ECO:0000313" key="3">
    <source>
        <dbReference type="Proteomes" id="UP000635606"/>
    </source>
</evidence>
<dbReference type="AlphaFoldDB" id="A0A8J4EEG8"/>
<feature type="compositionally biased region" description="Gly residues" evidence="1">
    <location>
        <begin position="103"/>
        <end position="114"/>
    </location>
</feature>
<sequence length="114" mass="12055">MIYADILPAPRRSVPVRRLVDADLPVERGRMLGSGPVRQRVRYHAPRIARAVPGAAAVAVPRMRCRPRVSCHWTGWAGTGPSDWAREPGRGADGAAVRRPGRDGGGGGRAAGSG</sequence>
<dbReference type="EMBL" id="BOPH01000102">
    <property type="protein sequence ID" value="GIJ72565.1"/>
    <property type="molecule type" value="Genomic_DNA"/>
</dbReference>
<accession>A0A8J4EEG8</accession>
<name>A0A8J4EEG8_9ACTN</name>
<protein>
    <submittedName>
        <fullName evidence="2">Uncharacterized protein</fullName>
    </submittedName>
</protein>